<dbReference type="Proteomes" id="UP000008068">
    <property type="component" value="Unassembled WGS sequence"/>
</dbReference>
<keyword evidence="2" id="KW-1185">Reference proteome</keyword>
<reference evidence="2" key="1">
    <citation type="submission" date="2011-07" db="EMBL/GenBank/DDBJ databases">
        <authorList>
            <consortium name="Caenorhabditis brenneri Sequencing and Analysis Consortium"/>
            <person name="Wilson R.K."/>
        </authorList>
    </citation>
    <scope>NUCLEOTIDE SEQUENCE [LARGE SCALE GENOMIC DNA]</scope>
    <source>
        <strain evidence="2">PB2801</strain>
    </source>
</reference>
<accession>G0NIC0</accession>
<organism evidence="2">
    <name type="scientific">Caenorhabditis brenneri</name>
    <name type="common">Nematode worm</name>
    <dbReference type="NCBI Taxonomy" id="135651"/>
    <lineage>
        <taxon>Eukaryota</taxon>
        <taxon>Metazoa</taxon>
        <taxon>Ecdysozoa</taxon>
        <taxon>Nematoda</taxon>
        <taxon>Chromadorea</taxon>
        <taxon>Rhabditida</taxon>
        <taxon>Rhabditina</taxon>
        <taxon>Rhabditomorpha</taxon>
        <taxon>Rhabditoidea</taxon>
        <taxon>Rhabditidae</taxon>
        <taxon>Peloderinae</taxon>
        <taxon>Caenorhabditis</taxon>
    </lineage>
</organism>
<evidence type="ECO:0000313" key="2">
    <source>
        <dbReference type="Proteomes" id="UP000008068"/>
    </source>
</evidence>
<dbReference type="InParanoid" id="G0NIC0"/>
<dbReference type="EMBL" id="GL379889">
    <property type="protein sequence ID" value="EGT31797.1"/>
    <property type="molecule type" value="Genomic_DNA"/>
</dbReference>
<sequence length="13" mass="1415">MKLSQCTGNAPKH</sequence>
<protein>
    <submittedName>
        <fullName evidence="1">Uncharacterized protein</fullName>
    </submittedName>
</protein>
<evidence type="ECO:0000313" key="1">
    <source>
        <dbReference type="EMBL" id="EGT31797.1"/>
    </source>
</evidence>
<gene>
    <name evidence="1" type="ORF">CAEBREN_14898</name>
</gene>
<proteinExistence type="predicted"/>
<name>G0NIC0_CAEBE</name>